<comment type="caution">
    <text evidence="3">The sequence shown here is derived from an EMBL/GenBank/DDBJ whole genome shotgun (WGS) entry which is preliminary data.</text>
</comment>
<proteinExistence type="predicted"/>
<evidence type="ECO:0008006" key="5">
    <source>
        <dbReference type="Google" id="ProtNLM"/>
    </source>
</evidence>
<name>A0A7Y9ED78_9ACTN</name>
<feature type="signal peptide" evidence="2">
    <location>
        <begin position="1"/>
        <end position="20"/>
    </location>
</feature>
<feature type="region of interest" description="Disordered" evidence="1">
    <location>
        <begin position="102"/>
        <end position="124"/>
    </location>
</feature>
<organism evidence="3 4">
    <name type="scientific">Actinomadura luteofluorescens</name>
    <dbReference type="NCBI Taxonomy" id="46163"/>
    <lineage>
        <taxon>Bacteria</taxon>
        <taxon>Bacillati</taxon>
        <taxon>Actinomycetota</taxon>
        <taxon>Actinomycetes</taxon>
        <taxon>Streptosporangiales</taxon>
        <taxon>Thermomonosporaceae</taxon>
        <taxon>Actinomadura</taxon>
    </lineage>
</organism>
<dbReference type="AlphaFoldDB" id="A0A7Y9ED78"/>
<gene>
    <name evidence="3" type="ORF">BJY14_001602</name>
</gene>
<accession>A0A7Y9ED78</accession>
<keyword evidence="2" id="KW-0732">Signal</keyword>
<dbReference type="Proteomes" id="UP000529783">
    <property type="component" value="Unassembled WGS sequence"/>
</dbReference>
<reference evidence="3 4" key="1">
    <citation type="submission" date="2020-07" db="EMBL/GenBank/DDBJ databases">
        <title>Sequencing the genomes of 1000 actinobacteria strains.</title>
        <authorList>
            <person name="Klenk H.-P."/>
        </authorList>
    </citation>
    <scope>NUCLEOTIDE SEQUENCE [LARGE SCALE GENOMIC DNA]</scope>
    <source>
        <strain evidence="3 4">DSM 40398</strain>
    </source>
</reference>
<dbReference type="PROSITE" id="PS51257">
    <property type="entry name" value="PROKAR_LIPOPROTEIN"/>
    <property type="match status" value="1"/>
</dbReference>
<keyword evidence="4" id="KW-1185">Reference proteome</keyword>
<evidence type="ECO:0000256" key="2">
    <source>
        <dbReference type="SAM" id="SignalP"/>
    </source>
</evidence>
<evidence type="ECO:0000313" key="4">
    <source>
        <dbReference type="Proteomes" id="UP000529783"/>
    </source>
</evidence>
<dbReference type="RefSeq" id="WP_179843014.1">
    <property type="nucleotide sequence ID" value="NZ_JACCBA010000001.1"/>
</dbReference>
<evidence type="ECO:0000313" key="3">
    <source>
        <dbReference type="EMBL" id="NYD45619.1"/>
    </source>
</evidence>
<sequence>MIWSRRARALLAMATCAALAGCGIRPTGIISAGGAPNARGYAATITLYLVRGRSLVPVTRPGLPGQPNLAVQQLSVPPTARERAAGLRTEVHGRLSAEAAVDGSSPTRRAPVMDVRPYDPDARPTWSRTAKAQIACTAMAIPGTRSVNLWRGPYREKRTWETLTCGQFAVLLE</sequence>
<protein>
    <recommendedName>
        <fullName evidence="5">Lipoprotein</fullName>
    </recommendedName>
</protein>
<dbReference type="EMBL" id="JACCBA010000001">
    <property type="protein sequence ID" value="NYD45619.1"/>
    <property type="molecule type" value="Genomic_DNA"/>
</dbReference>
<feature type="chain" id="PRO_5038822572" description="Lipoprotein" evidence="2">
    <location>
        <begin position="21"/>
        <end position="173"/>
    </location>
</feature>
<evidence type="ECO:0000256" key="1">
    <source>
        <dbReference type="SAM" id="MobiDB-lite"/>
    </source>
</evidence>